<comment type="similarity">
    <text evidence="1">Belongs to the 'phage' integrase family.</text>
</comment>
<dbReference type="InterPro" id="IPR011010">
    <property type="entry name" value="DNA_brk_join_enz"/>
</dbReference>
<evidence type="ECO:0000256" key="4">
    <source>
        <dbReference type="ARBA" id="ARBA00023172"/>
    </source>
</evidence>
<dbReference type="InterPro" id="IPR004107">
    <property type="entry name" value="Integrase_SAM-like_N"/>
</dbReference>
<dbReference type="Pfam" id="PF02899">
    <property type="entry name" value="Phage_int_SAM_1"/>
    <property type="match status" value="1"/>
</dbReference>
<sequence>MAVRQRVTVGDEVTYVVLDRQWRVVEPAEEYLEHLRQEQYSPHTVRSYAHGLALWWSLLEDRRLDWQRVSVEDLAGFARRLRNRGTDPAVLTLRPVAPVPASTVDAALTAVMSFYRYQAVVADVPAARTFYVHVKGGTMESRGRYASFLGHVGGGQDRRVIGRRRDPRLPPPFLTPRQMAVIKDDAAVFDQDHGGWMGDLRLRLLWTLLEETGLRLAEGLLLRHHDWQPGTGTTAHVEVQPREDTRRRLRVKHQQYRRVYISDELDDLYGEYLFLLIESGVDFGDNDPVFVNLFRGQLGRPLRPETVYDWIDAFKRRHPLLPAAWTPHWFRHSHATALLLAGVPEHVVQRRLGHRDIHTLMTTYAHVTEDAAMRAAADWKSLASRWGAMA</sequence>
<reference evidence="8" key="2">
    <citation type="submission" date="2020-09" db="EMBL/GenBank/DDBJ databases">
        <authorList>
            <person name="Sun Q."/>
            <person name="Zhou Y."/>
        </authorList>
    </citation>
    <scope>NUCLEOTIDE SEQUENCE</scope>
    <source>
        <strain evidence="8">CGMCC 4.7110</strain>
    </source>
</reference>
<gene>
    <name evidence="8" type="ORF">GCM10011578_098650</name>
</gene>
<proteinExistence type="inferred from homology"/>
<evidence type="ECO:0000313" key="9">
    <source>
        <dbReference type="Proteomes" id="UP000653411"/>
    </source>
</evidence>
<dbReference type="GO" id="GO:0003677">
    <property type="term" value="F:DNA binding"/>
    <property type="evidence" value="ECO:0007669"/>
    <property type="project" value="UniProtKB-UniRule"/>
</dbReference>
<evidence type="ECO:0000256" key="3">
    <source>
        <dbReference type="ARBA" id="ARBA00023125"/>
    </source>
</evidence>
<keyword evidence="4" id="KW-0233">DNA recombination</keyword>
<dbReference type="AlphaFoldDB" id="A0A917XQM2"/>
<dbReference type="InterPro" id="IPR013762">
    <property type="entry name" value="Integrase-like_cat_sf"/>
</dbReference>
<dbReference type="SUPFAM" id="SSF56349">
    <property type="entry name" value="DNA breaking-rejoining enzymes"/>
    <property type="match status" value="1"/>
</dbReference>
<evidence type="ECO:0000256" key="2">
    <source>
        <dbReference type="ARBA" id="ARBA00022908"/>
    </source>
</evidence>
<dbReference type="Pfam" id="PF00589">
    <property type="entry name" value="Phage_integrase"/>
    <property type="match status" value="1"/>
</dbReference>
<dbReference type="Proteomes" id="UP000653411">
    <property type="component" value="Unassembled WGS sequence"/>
</dbReference>
<dbReference type="GO" id="GO:0006310">
    <property type="term" value="P:DNA recombination"/>
    <property type="evidence" value="ECO:0007669"/>
    <property type="project" value="UniProtKB-KW"/>
</dbReference>
<evidence type="ECO:0000256" key="5">
    <source>
        <dbReference type="PROSITE-ProRule" id="PRU01248"/>
    </source>
</evidence>
<dbReference type="PROSITE" id="PS51900">
    <property type="entry name" value="CB"/>
    <property type="match status" value="1"/>
</dbReference>
<dbReference type="Gene3D" id="1.10.443.10">
    <property type="entry name" value="Intergrase catalytic core"/>
    <property type="match status" value="1"/>
</dbReference>
<dbReference type="InterPro" id="IPR002104">
    <property type="entry name" value="Integrase_catalytic"/>
</dbReference>
<evidence type="ECO:0000259" key="6">
    <source>
        <dbReference type="PROSITE" id="PS51898"/>
    </source>
</evidence>
<dbReference type="InterPro" id="IPR050090">
    <property type="entry name" value="Tyrosine_recombinase_XerCD"/>
</dbReference>
<dbReference type="RefSeq" id="WP_189269543.1">
    <property type="nucleotide sequence ID" value="NZ_BMML01000051.1"/>
</dbReference>
<dbReference type="EMBL" id="BMML01000051">
    <property type="protein sequence ID" value="GGN46091.1"/>
    <property type="molecule type" value="Genomic_DNA"/>
</dbReference>
<accession>A0A917XQM2</accession>
<feature type="domain" description="Tyr recombinase" evidence="6">
    <location>
        <begin position="169"/>
        <end position="378"/>
    </location>
</feature>
<dbReference type="PANTHER" id="PTHR30349">
    <property type="entry name" value="PHAGE INTEGRASE-RELATED"/>
    <property type="match status" value="1"/>
</dbReference>
<protein>
    <submittedName>
        <fullName evidence="8">Transposase/phage integrase</fullName>
    </submittedName>
</protein>
<evidence type="ECO:0000259" key="7">
    <source>
        <dbReference type="PROSITE" id="PS51900"/>
    </source>
</evidence>
<keyword evidence="9" id="KW-1185">Reference proteome</keyword>
<keyword evidence="2" id="KW-0229">DNA integration</keyword>
<dbReference type="PROSITE" id="PS51898">
    <property type="entry name" value="TYR_RECOMBINASE"/>
    <property type="match status" value="1"/>
</dbReference>
<dbReference type="PANTHER" id="PTHR30349:SF41">
    <property type="entry name" value="INTEGRASE_RECOMBINASE PROTEIN MJ0367-RELATED"/>
    <property type="match status" value="1"/>
</dbReference>
<dbReference type="InterPro" id="IPR010998">
    <property type="entry name" value="Integrase_recombinase_N"/>
</dbReference>
<evidence type="ECO:0000256" key="1">
    <source>
        <dbReference type="ARBA" id="ARBA00008857"/>
    </source>
</evidence>
<organism evidence="8 9">
    <name type="scientific">Streptomyces fuscichromogenes</name>
    <dbReference type="NCBI Taxonomy" id="1324013"/>
    <lineage>
        <taxon>Bacteria</taxon>
        <taxon>Bacillati</taxon>
        <taxon>Actinomycetota</taxon>
        <taxon>Actinomycetes</taxon>
        <taxon>Kitasatosporales</taxon>
        <taxon>Streptomycetaceae</taxon>
        <taxon>Streptomyces</taxon>
    </lineage>
</organism>
<dbReference type="GO" id="GO:0015074">
    <property type="term" value="P:DNA integration"/>
    <property type="evidence" value="ECO:0007669"/>
    <property type="project" value="UniProtKB-KW"/>
</dbReference>
<keyword evidence="3 5" id="KW-0238">DNA-binding</keyword>
<reference evidence="8" key="1">
    <citation type="journal article" date="2014" name="Int. J. Syst. Evol. Microbiol.">
        <title>Complete genome sequence of Corynebacterium casei LMG S-19264T (=DSM 44701T), isolated from a smear-ripened cheese.</title>
        <authorList>
            <consortium name="US DOE Joint Genome Institute (JGI-PGF)"/>
            <person name="Walter F."/>
            <person name="Albersmeier A."/>
            <person name="Kalinowski J."/>
            <person name="Ruckert C."/>
        </authorList>
    </citation>
    <scope>NUCLEOTIDE SEQUENCE</scope>
    <source>
        <strain evidence="8">CGMCC 4.7110</strain>
    </source>
</reference>
<dbReference type="Gene3D" id="1.10.150.130">
    <property type="match status" value="1"/>
</dbReference>
<feature type="domain" description="Core-binding (CB)" evidence="7">
    <location>
        <begin position="22"/>
        <end position="119"/>
    </location>
</feature>
<name>A0A917XQM2_9ACTN</name>
<evidence type="ECO:0000313" key="8">
    <source>
        <dbReference type="EMBL" id="GGN46091.1"/>
    </source>
</evidence>
<comment type="caution">
    <text evidence="8">The sequence shown here is derived from an EMBL/GenBank/DDBJ whole genome shotgun (WGS) entry which is preliminary data.</text>
</comment>
<dbReference type="InterPro" id="IPR044068">
    <property type="entry name" value="CB"/>
</dbReference>